<dbReference type="PRINTS" id="PR00081">
    <property type="entry name" value="GDHRDH"/>
</dbReference>
<accession>A0ABN3Z8U5</accession>
<gene>
    <name evidence="3" type="ordered locus">BATR1942_04800</name>
</gene>
<dbReference type="InterPro" id="IPR036291">
    <property type="entry name" value="NAD(P)-bd_dom_sf"/>
</dbReference>
<proteinExistence type="predicted"/>
<dbReference type="RefSeq" id="WP_003327269.1">
    <property type="nucleotide sequence ID" value="NC_014639.1"/>
</dbReference>
<dbReference type="InterPro" id="IPR002347">
    <property type="entry name" value="SDR_fam"/>
</dbReference>
<evidence type="ECO:0000256" key="2">
    <source>
        <dbReference type="ARBA" id="ARBA00023002"/>
    </source>
</evidence>
<dbReference type="SUPFAM" id="SSF51735">
    <property type="entry name" value="NAD(P)-binding Rossmann-fold domains"/>
    <property type="match status" value="1"/>
</dbReference>
<dbReference type="NCBIfam" id="NF005811">
    <property type="entry name" value="PRK07677.1"/>
    <property type="match status" value="1"/>
</dbReference>
<dbReference type="PRINTS" id="PR00080">
    <property type="entry name" value="SDRFAMILY"/>
</dbReference>
<keyword evidence="1" id="KW-0521">NADP</keyword>
<evidence type="ECO:0000313" key="3">
    <source>
        <dbReference type="EMBL" id="ADP31914.1"/>
    </source>
</evidence>
<dbReference type="EMBL" id="CP002207">
    <property type="protein sequence ID" value="ADP31914.1"/>
    <property type="molecule type" value="Genomic_DNA"/>
</dbReference>
<dbReference type="GeneID" id="92916641"/>
<dbReference type="PANTHER" id="PTHR43296">
    <property type="entry name" value="PEROXISOMAL 2,4-DIENOYL-COA REDUCTASE"/>
    <property type="match status" value="1"/>
</dbReference>
<dbReference type="PANTHER" id="PTHR43296:SF2">
    <property type="entry name" value="PEROXISOMAL 2,4-DIENOYL-COA REDUCTASE [(3E)-ENOYL-COA-PRODUCING]"/>
    <property type="match status" value="1"/>
</dbReference>
<keyword evidence="2" id="KW-0560">Oxidoreductase</keyword>
<protein>
    <submittedName>
        <fullName evidence="3">Short chain dehydrogenase</fullName>
    </submittedName>
</protein>
<dbReference type="Pfam" id="PF13561">
    <property type="entry name" value="adh_short_C2"/>
    <property type="match status" value="1"/>
</dbReference>
<dbReference type="InterPro" id="IPR045017">
    <property type="entry name" value="DECR2-like"/>
</dbReference>
<dbReference type="Gene3D" id="3.40.50.720">
    <property type="entry name" value="NAD(P)-binding Rossmann-like Domain"/>
    <property type="match status" value="1"/>
</dbReference>
<dbReference type="CDD" id="cd05369">
    <property type="entry name" value="TER_DECR_SDR_a"/>
    <property type="match status" value="1"/>
</dbReference>
<dbReference type="Proteomes" id="UP000006867">
    <property type="component" value="Chromosome"/>
</dbReference>
<organism evidence="3 4">
    <name type="scientific">Bacillus atrophaeus (strain 1942)</name>
    <dbReference type="NCBI Taxonomy" id="720555"/>
    <lineage>
        <taxon>Bacteria</taxon>
        <taxon>Bacillati</taxon>
        <taxon>Bacillota</taxon>
        <taxon>Bacilli</taxon>
        <taxon>Bacillales</taxon>
        <taxon>Bacillaceae</taxon>
        <taxon>Bacillus</taxon>
    </lineage>
</organism>
<evidence type="ECO:0000313" key="4">
    <source>
        <dbReference type="Proteomes" id="UP000006867"/>
    </source>
</evidence>
<keyword evidence="4" id="KW-1185">Reference proteome</keyword>
<reference evidence="3 4" key="1">
    <citation type="journal article" date="2011" name="Front. Microbiol.">
        <title>Genomic signatures of strain selection and enhancement in Bacillus atrophaeus var. globigii, a historical biowarfare simulant.</title>
        <authorList>
            <person name="Gibbons H.S."/>
            <person name="Broomall S.M."/>
            <person name="McNew L.A."/>
            <person name="Daligault H."/>
            <person name="Chapman C."/>
            <person name="Bruce D."/>
            <person name="Karavis M."/>
            <person name="Krepps M."/>
            <person name="McGregor P.A."/>
            <person name="Hong C."/>
            <person name="Park K.H."/>
            <person name="Akmal A."/>
            <person name="Feldman A."/>
            <person name="Lin J.S."/>
            <person name="Chang W.E."/>
            <person name="Higgs B.W."/>
            <person name="Demirev P."/>
            <person name="Lindquist J."/>
            <person name="Liem A."/>
            <person name="Fochler E."/>
            <person name="Read T.D."/>
            <person name="Tapia R."/>
            <person name="Johnson S."/>
            <person name="Bishop-Lilly K.A."/>
            <person name="Detter C."/>
            <person name="Han C."/>
            <person name="Sozhamannan S."/>
            <person name="Rosenzweig C.N."/>
            <person name="Skowronski E.W."/>
        </authorList>
    </citation>
    <scope>NUCLEOTIDE SEQUENCE [LARGE SCALE GENOMIC DNA]</scope>
    <source>
        <strain evidence="3 4">1942</strain>
    </source>
</reference>
<sequence length="254" mass="27123">MEKKVVIVTGGSSGMGKAIAKKQAELGWSVMLTGRTLDALEETKKEIENSGGKAAFFQMDVRSESAAKEMITGTVETFGRLDALINNAAGNFICPAEKLTPNGWRAVIDIVLNGTFFCSQAAAHYWIEQQQKGTILNMAATYAWGAGAGVVHSAAAKAGVLSLTRTLAVEWGGKYGIRTNAIAPGPIERTGGAEKLWESEEAMNRTLNSVPLRRLGTPEEIAGLASFLLSDEASYVNGECVTMDGGQWLNPYPF</sequence>
<name>A0ABN3Z8U5_BACA1</name>
<evidence type="ECO:0000256" key="1">
    <source>
        <dbReference type="ARBA" id="ARBA00022857"/>
    </source>
</evidence>